<dbReference type="EMBL" id="JH993015">
    <property type="protein sequence ID" value="EKX42731.1"/>
    <property type="molecule type" value="Genomic_DNA"/>
</dbReference>
<reference evidence="3 5" key="1">
    <citation type="journal article" date="2012" name="Nature">
        <title>Algal genomes reveal evolutionary mosaicism and the fate of nucleomorphs.</title>
        <authorList>
            <consortium name="DOE Joint Genome Institute"/>
            <person name="Curtis B.A."/>
            <person name="Tanifuji G."/>
            <person name="Burki F."/>
            <person name="Gruber A."/>
            <person name="Irimia M."/>
            <person name="Maruyama S."/>
            <person name="Arias M.C."/>
            <person name="Ball S.G."/>
            <person name="Gile G.H."/>
            <person name="Hirakawa Y."/>
            <person name="Hopkins J.F."/>
            <person name="Kuo A."/>
            <person name="Rensing S.A."/>
            <person name="Schmutz J."/>
            <person name="Symeonidi A."/>
            <person name="Elias M."/>
            <person name="Eveleigh R.J."/>
            <person name="Herman E.K."/>
            <person name="Klute M.J."/>
            <person name="Nakayama T."/>
            <person name="Obornik M."/>
            <person name="Reyes-Prieto A."/>
            <person name="Armbrust E.V."/>
            <person name="Aves S.J."/>
            <person name="Beiko R.G."/>
            <person name="Coutinho P."/>
            <person name="Dacks J.B."/>
            <person name="Durnford D.G."/>
            <person name="Fast N.M."/>
            <person name="Green B.R."/>
            <person name="Grisdale C.J."/>
            <person name="Hempel F."/>
            <person name="Henrissat B."/>
            <person name="Hoppner M.P."/>
            <person name="Ishida K."/>
            <person name="Kim E."/>
            <person name="Koreny L."/>
            <person name="Kroth P.G."/>
            <person name="Liu Y."/>
            <person name="Malik S.B."/>
            <person name="Maier U.G."/>
            <person name="McRose D."/>
            <person name="Mock T."/>
            <person name="Neilson J.A."/>
            <person name="Onodera N.T."/>
            <person name="Poole A.M."/>
            <person name="Pritham E.J."/>
            <person name="Richards T.A."/>
            <person name="Rocap G."/>
            <person name="Roy S.W."/>
            <person name="Sarai C."/>
            <person name="Schaack S."/>
            <person name="Shirato S."/>
            <person name="Slamovits C.H."/>
            <person name="Spencer D.F."/>
            <person name="Suzuki S."/>
            <person name="Worden A.Z."/>
            <person name="Zauner S."/>
            <person name="Barry K."/>
            <person name="Bell C."/>
            <person name="Bharti A.K."/>
            <person name="Crow J.A."/>
            <person name="Grimwood J."/>
            <person name="Kramer R."/>
            <person name="Lindquist E."/>
            <person name="Lucas S."/>
            <person name="Salamov A."/>
            <person name="McFadden G.I."/>
            <person name="Lane C.E."/>
            <person name="Keeling P.J."/>
            <person name="Gray M.W."/>
            <person name="Grigoriev I.V."/>
            <person name="Archibald J.M."/>
        </authorList>
    </citation>
    <scope>NUCLEOTIDE SEQUENCE</scope>
    <source>
        <strain evidence="3 5">CCMP2712</strain>
    </source>
</reference>
<feature type="signal peptide" evidence="1">
    <location>
        <begin position="1"/>
        <end position="18"/>
    </location>
</feature>
<dbReference type="KEGG" id="gtt:GUITHDRAFT_164087"/>
<feature type="chain" id="PRO_5008770775" description="LysM domain-containing protein" evidence="1">
    <location>
        <begin position="19"/>
        <end position="268"/>
    </location>
</feature>
<dbReference type="Gene3D" id="3.10.350.10">
    <property type="entry name" value="LysM domain"/>
    <property type="match status" value="1"/>
</dbReference>
<organism evidence="3">
    <name type="scientific">Guillardia theta (strain CCMP2712)</name>
    <name type="common">Cryptophyte</name>
    <dbReference type="NCBI Taxonomy" id="905079"/>
    <lineage>
        <taxon>Eukaryota</taxon>
        <taxon>Cryptophyceae</taxon>
        <taxon>Pyrenomonadales</taxon>
        <taxon>Geminigeraceae</taxon>
        <taxon>Guillardia</taxon>
    </lineage>
</organism>
<dbReference type="EnsemblProtists" id="EKX42731">
    <property type="protein sequence ID" value="EKX42731"/>
    <property type="gene ID" value="GUITHDRAFT_164087"/>
</dbReference>
<accession>L1J2H6</accession>
<evidence type="ECO:0000313" key="5">
    <source>
        <dbReference type="Proteomes" id="UP000011087"/>
    </source>
</evidence>
<evidence type="ECO:0000313" key="3">
    <source>
        <dbReference type="EMBL" id="EKX42731.1"/>
    </source>
</evidence>
<evidence type="ECO:0000313" key="4">
    <source>
        <dbReference type="EnsemblProtists" id="EKX42731"/>
    </source>
</evidence>
<dbReference type="GeneID" id="17299323"/>
<dbReference type="SMART" id="SM00257">
    <property type="entry name" value="LysM"/>
    <property type="match status" value="2"/>
</dbReference>
<protein>
    <recommendedName>
        <fullName evidence="2">LysM domain-containing protein</fullName>
    </recommendedName>
</protein>
<dbReference type="AlphaFoldDB" id="L1J2H6"/>
<proteinExistence type="predicted"/>
<dbReference type="PaxDb" id="55529-EKX42731"/>
<dbReference type="CDD" id="cd00118">
    <property type="entry name" value="LysM"/>
    <property type="match status" value="2"/>
</dbReference>
<keyword evidence="1" id="KW-0732">Signal</keyword>
<evidence type="ECO:0000256" key="1">
    <source>
        <dbReference type="SAM" id="SignalP"/>
    </source>
</evidence>
<evidence type="ECO:0000259" key="2">
    <source>
        <dbReference type="PROSITE" id="PS51782"/>
    </source>
</evidence>
<feature type="domain" description="LysM" evidence="2">
    <location>
        <begin position="205"/>
        <end position="249"/>
    </location>
</feature>
<dbReference type="HOGENOM" id="CLU_1039936_0_0_1"/>
<dbReference type="PROSITE" id="PS51782">
    <property type="entry name" value="LYSM"/>
    <property type="match status" value="1"/>
</dbReference>
<dbReference type="InterPro" id="IPR036779">
    <property type="entry name" value="LysM_dom_sf"/>
</dbReference>
<dbReference type="InterPro" id="IPR018392">
    <property type="entry name" value="LysM"/>
</dbReference>
<gene>
    <name evidence="3" type="ORF">GUITHDRAFT_164087</name>
</gene>
<reference evidence="4" key="3">
    <citation type="submission" date="2016-03" db="UniProtKB">
        <authorList>
            <consortium name="EnsemblProtists"/>
        </authorList>
    </citation>
    <scope>IDENTIFICATION</scope>
</reference>
<name>L1J2H6_GUITC</name>
<dbReference type="RefSeq" id="XP_005829711.1">
    <property type="nucleotide sequence ID" value="XM_005829654.1"/>
</dbReference>
<dbReference type="SUPFAM" id="SSF54106">
    <property type="entry name" value="LysM domain"/>
    <property type="match status" value="1"/>
</dbReference>
<keyword evidence="5" id="KW-1185">Reference proteome</keyword>
<dbReference type="Pfam" id="PF01476">
    <property type="entry name" value="LysM"/>
    <property type="match status" value="2"/>
</dbReference>
<sequence>MPWLLQLQLMLLACSCSAWPNLHFGCPSASVCSASDYQQGGMFNNSILSFFPGDPACSETYKICAYNSSCSDCSSSLYMYMDPTKRPPPGFALTRSDSQGNYVCYKFGWNSTSLVSDFRGKVAVTVFLTNEEVTNRVYKYYDRLDLVLMTTTCRYCVAPSQSLSDVAALYGTTVSNLRMANPMGLEDMTNADARLNQSLPINVGVVYRVMPGDYFDLLARRFYMTLSQILQVNSGISNNVLQPGDELCIVPSICKIKCNYPAQCTVAV</sequence>
<reference evidence="5" key="2">
    <citation type="submission" date="2012-11" db="EMBL/GenBank/DDBJ databases">
        <authorList>
            <person name="Kuo A."/>
            <person name="Curtis B.A."/>
            <person name="Tanifuji G."/>
            <person name="Burki F."/>
            <person name="Gruber A."/>
            <person name="Irimia M."/>
            <person name="Maruyama S."/>
            <person name="Arias M.C."/>
            <person name="Ball S.G."/>
            <person name="Gile G.H."/>
            <person name="Hirakawa Y."/>
            <person name="Hopkins J.F."/>
            <person name="Rensing S.A."/>
            <person name="Schmutz J."/>
            <person name="Symeonidi A."/>
            <person name="Elias M."/>
            <person name="Eveleigh R.J."/>
            <person name="Herman E.K."/>
            <person name="Klute M.J."/>
            <person name="Nakayama T."/>
            <person name="Obornik M."/>
            <person name="Reyes-Prieto A."/>
            <person name="Armbrust E.V."/>
            <person name="Aves S.J."/>
            <person name="Beiko R.G."/>
            <person name="Coutinho P."/>
            <person name="Dacks J.B."/>
            <person name="Durnford D.G."/>
            <person name="Fast N.M."/>
            <person name="Green B.R."/>
            <person name="Grisdale C."/>
            <person name="Hempe F."/>
            <person name="Henrissat B."/>
            <person name="Hoppner M.P."/>
            <person name="Ishida K.-I."/>
            <person name="Kim E."/>
            <person name="Koreny L."/>
            <person name="Kroth P.G."/>
            <person name="Liu Y."/>
            <person name="Malik S.-B."/>
            <person name="Maier U.G."/>
            <person name="McRose D."/>
            <person name="Mock T."/>
            <person name="Neilson J.A."/>
            <person name="Onodera N.T."/>
            <person name="Poole A.M."/>
            <person name="Pritham E.J."/>
            <person name="Richards T.A."/>
            <person name="Rocap G."/>
            <person name="Roy S.W."/>
            <person name="Sarai C."/>
            <person name="Schaack S."/>
            <person name="Shirato S."/>
            <person name="Slamovits C.H."/>
            <person name="Spencer D.F."/>
            <person name="Suzuki S."/>
            <person name="Worden A.Z."/>
            <person name="Zauner S."/>
            <person name="Barry K."/>
            <person name="Bell C."/>
            <person name="Bharti A.K."/>
            <person name="Crow J.A."/>
            <person name="Grimwood J."/>
            <person name="Kramer R."/>
            <person name="Lindquist E."/>
            <person name="Lucas S."/>
            <person name="Salamov A."/>
            <person name="McFadden G.I."/>
            <person name="Lane C.E."/>
            <person name="Keeling P.J."/>
            <person name="Gray M.W."/>
            <person name="Grigoriev I.V."/>
            <person name="Archibald J.M."/>
        </authorList>
    </citation>
    <scope>NUCLEOTIDE SEQUENCE</scope>
    <source>
        <strain evidence="5">CCMP2712</strain>
    </source>
</reference>
<dbReference type="Proteomes" id="UP000011087">
    <property type="component" value="Unassembled WGS sequence"/>
</dbReference>